<organism evidence="2 3">
    <name type="scientific">Pristionchus pacificus</name>
    <name type="common">Parasitic nematode worm</name>
    <dbReference type="NCBI Taxonomy" id="54126"/>
    <lineage>
        <taxon>Eukaryota</taxon>
        <taxon>Metazoa</taxon>
        <taxon>Ecdysozoa</taxon>
        <taxon>Nematoda</taxon>
        <taxon>Chromadorea</taxon>
        <taxon>Rhabditida</taxon>
        <taxon>Rhabditina</taxon>
        <taxon>Diplogasteromorpha</taxon>
        <taxon>Diplogasteroidea</taxon>
        <taxon>Neodiplogasteridae</taxon>
        <taxon>Pristionchus</taxon>
    </lineage>
</organism>
<proteinExistence type="predicted"/>
<accession>A0A2A6CSI5</accession>
<evidence type="ECO:0000313" key="3">
    <source>
        <dbReference type="Proteomes" id="UP000005239"/>
    </source>
</evidence>
<dbReference type="AlphaFoldDB" id="A0A2A6CSI5"/>
<dbReference type="EnsemblMetazoa" id="PPA44643.1">
    <property type="protein sequence ID" value="PPA44643.1"/>
    <property type="gene ID" value="WBGene00283012"/>
</dbReference>
<evidence type="ECO:0000256" key="1">
    <source>
        <dbReference type="SAM" id="MobiDB-lite"/>
    </source>
</evidence>
<keyword evidence="3" id="KW-1185">Reference proteome</keyword>
<accession>A0A8R1V1V2</accession>
<gene>
    <name evidence="2" type="primary">WBGene00283012</name>
</gene>
<reference evidence="2" key="2">
    <citation type="submission" date="2022-06" db="UniProtKB">
        <authorList>
            <consortium name="EnsemblMetazoa"/>
        </authorList>
    </citation>
    <scope>IDENTIFICATION</scope>
    <source>
        <strain evidence="2">PS312</strain>
    </source>
</reference>
<feature type="compositionally biased region" description="Basic and acidic residues" evidence="1">
    <location>
        <begin position="28"/>
        <end position="50"/>
    </location>
</feature>
<sequence>MSNVESPVKERDEESSPTDELPGESVEIGERLEKTEKERDKEREAVEGKKAGRLKTSRLKGAEQSAKGAESEDVIG</sequence>
<dbReference type="Proteomes" id="UP000005239">
    <property type="component" value="Unassembled WGS sequence"/>
</dbReference>
<feature type="region of interest" description="Disordered" evidence="1">
    <location>
        <begin position="1"/>
        <end position="76"/>
    </location>
</feature>
<evidence type="ECO:0000313" key="2">
    <source>
        <dbReference type="EnsemblMetazoa" id="PPA44643.1"/>
    </source>
</evidence>
<protein>
    <submittedName>
        <fullName evidence="2">Uncharacterized protein</fullName>
    </submittedName>
</protein>
<name>A0A2A6CSI5_PRIPA</name>
<reference evidence="3" key="1">
    <citation type="journal article" date="2008" name="Nat. Genet.">
        <title>The Pristionchus pacificus genome provides a unique perspective on nematode lifestyle and parasitism.</title>
        <authorList>
            <person name="Dieterich C."/>
            <person name="Clifton S.W."/>
            <person name="Schuster L.N."/>
            <person name="Chinwalla A."/>
            <person name="Delehaunty K."/>
            <person name="Dinkelacker I."/>
            <person name="Fulton L."/>
            <person name="Fulton R."/>
            <person name="Godfrey J."/>
            <person name="Minx P."/>
            <person name="Mitreva M."/>
            <person name="Roeseler W."/>
            <person name="Tian H."/>
            <person name="Witte H."/>
            <person name="Yang S.P."/>
            <person name="Wilson R.K."/>
            <person name="Sommer R.J."/>
        </authorList>
    </citation>
    <scope>NUCLEOTIDE SEQUENCE [LARGE SCALE GENOMIC DNA]</scope>
    <source>
        <strain evidence="3">PS312</strain>
    </source>
</reference>